<feature type="compositionally biased region" description="Basic residues" evidence="1">
    <location>
        <begin position="67"/>
        <end position="76"/>
    </location>
</feature>
<keyword evidence="3" id="KW-1185">Reference proteome</keyword>
<reference evidence="2" key="3">
    <citation type="submission" date="2021-05" db="UniProtKB">
        <authorList>
            <consortium name="EnsemblPlants"/>
        </authorList>
    </citation>
    <scope>IDENTIFICATION</scope>
    <source>
        <strain evidence="2">cv. B73</strain>
    </source>
</reference>
<dbReference type="Proteomes" id="UP000007305">
    <property type="component" value="Chromosome 7"/>
</dbReference>
<dbReference type="EnsemblPlants" id="Zm00001eb329430_T001">
    <property type="protein sequence ID" value="Zm00001eb329430_P001"/>
    <property type="gene ID" value="Zm00001eb329430"/>
</dbReference>
<proteinExistence type="predicted"/>
<reference evidence="3" key="1">
    <citation type="submission" date="2015-12" db="EMBL/GenBank/DDBJ databases">
        <title>Update maize B73 reference genome by single molecule sequencing technologies.</title>
        <authorList>
            <consortium name="Maize Genome Sequencing Project"/>
            <person name="Ware D."/>
        </authorList>
    </citation>
    <scope>NUCLEOTIDE SEQUENCE [LARGE SCALE GENOMIC DNA]</scope>
    <source>
        <strain evidence="3">cv. B73</strain>
    </source>
</reference>
<dbReference type="InParanoid" id="A0A804QHX2"/>
<feature type="compositionally biased region" description="Polar residues" evidence="1">
    <location>
        <begin position="86"/>
        <end position="98"/>
    </location>
</feature>
<feature type="region of interest" description="Disordered" evidence="1">
    <location>
        <begin position="67"/>
        <end position="98"/>
    </location>
</feature>
<evidence type="ECO:0000313" key="2">
    <source>
        <dbReference type="EnsemblPlants" id="Zm00001eb329430_P001"/>
    </source>
</evidence>
<dbReference type="AlphaFoldDB" id="A0A804QHX2"/>
<protein>
    <submittedName>
        <fullName evidence="2">Uncharacterized protein</fullName>
    </submittedName>
</protein>
<reference evidence="2" key="2">
    <citation type="submission" date="2019-07" db="EMBL/GenBank/DDBJ databases">
        <authorList>
            <person name="Seetharam A."/>
            <person name="Woodhouse M."/>
            <person name="Cannon E."/>
        </authorList>
    </citation>
    <scope>NUCLEOTIDE SEQUENCE [LARGE SCALE GENOMIC DNA]</scope>
    <source>
        <strain evidence="2">cv. B73</strain>
    </source>
</reference>
<dbReference type="Gramene" id="Zm00001eb329430_T001">
    <property type="protein sequence ID" value="Zm00001eb329430_P001"/>
    <property type="gene ID" value="Zm00001eb329430"/>
</dbReference>
<evidence type="ECO:0000313" key="3">
    <source>
        <dbReference type="Proteomes" id="UP000007305"/>
    </source>
</evidence>
<organism evidence="2 3">
    <name type="scientific">Zea mays</name>
    <name type="common">Maize</name>
    <dbReference type="NCBI Taxonomy" id="4577"/>
    <lineage>
        <taxon>Eukaryota</taxon>
        <taxon>Viridiplantae</taxon>
        <taxon>Streptophyta</taxon>
        <taxon>Embryophyta</taxon>
        <taxon>Tracheophyta</taxon>
        <taxon>Spermatophyta</taxon>
        <taxon>Magnoliopsida</taxon>
        <taxon>Liliopsida</taxon>
        <taxon>Poales</taxon>
        <taxon>Poaceae</taxon>
        <taxon>PACMAD clade</taxon>
        <taxon>Panicoideae</taxon>
        <taxon>Andropogonodae</taxon>
        <taxon>Andropogoneae</taxon>
        <taxon>Tripsacinae</taxon>
        <taxon>Zea</taxon>
    </lineage>
</organism>
<sequence length="98" mass="10610">MTGGNITQICTDEEGPVMAVTLLAVTKGCVRKMNGSGDLAEPGIEKSDPVKHVDGWLGKENRRRLPWAHHRPGGRRHGLEPLLTPPANSYRSTNNLGS</sequence>
<accession>A0A804QHX2</accession>
<name>A0A804QHX2_MAIZE</name>
<evidence type="ECO:0000256" key="1">
    <source>
        <dbReference type="SAM" id="MobiDB-lite"/>
    </source>
</evidence>